<dbReference type="InterPro" id="IPR009875">
    <property type="entry name" value="PilZ_domain"/>
</dbReference>
<dbReference type="EMBL" id="ABYJ02000152">
    <property type="protein sequence ID" value="EEV00113.1"/>
    <property type="molecule type" value="Genomic_DNA"/>
</dbReference>
<evidence type="ECO:0000313" key="2">
    <source>
        <dbReference type="EMBL" id="EEV00113.1"/>
    </source>
</evidence>
<evidence type="ECO:0000313" key="3">
    <source>
        <dbReference type="Proteomes" id="UP000004828"/>
    </source>
</evidence>
<protein>
    <submittedName>
        <fullName evidence="2">Type IV pilus assembly protein PilZ</fullName>
    </submittedName>
</protein>
<dbReference type="GO" id="GO:0035438">
    <property type="term" value="F:cyclic-di-GMP binding"/>
    <property type="evidence" value="ECO:0007669"/>
    <property type="project" value="InterPro"/>
</dbReference>
<name>C7GDE5_9FIRM</name>
<comment type="caution">
    <text evidence="2">The sequence shown here is derived from an EMBL/GenBank/DDBJ whole genome shotgun (WGS) entry which is preliminary data.</text>
</comment>
<dbReference type="HOGENOM" id="CLU_146551_1_0_9"/>
<dbReference type="Proteomes" id="UP000004828">
    <property type="component" value="Unassembled WGS sequence"/>
</dbReference>
<dbReference type="Gene3D" id="2.40.10.220">
    <property type="entry name" value="predicted glycosyltransferase like domains"/>
    <property type="match status" value="1"/>
</dbReference>
<gene>
    <name evidence="2" type="ORF">ROSINTL182_07946</name>
</gene>
<organism evidence="2 3">
    <name type="scientific">Roseburia intestinalis L1-82</name>
    <dbReference type="NCBI Taxonomy" id="536231"/>
    <lineage>
        <taxon>Bacteria</taxon>
        <taxon>Bacillati</taxon>
        <taxon>Bacillota</taxon>
        <taxon>Clostridia</taxon>
        <taxon>Lachnospirales</taxon>
        <taxon>Lachnospiraceae</taxon>
        <taxon>Roseburia</taxon>
    </lineage>
</organism>
<sequence>MLEKITKEKENYGMEEKRHHKRLKLDVSIQLERLTEDGTTTYDYTQVVVTDVSRGGIGFQSDEPLEVGGYYNTRIQIWTKEVIDAVIEIVRKQKMEDGTDKYGATFIGMSDTDAIKIDIYQVFREA</sequence>
<reference evidence="2 3" key="1">
    <citation type="submission" date="2009-08" db="EMBL/GenBank/DDBJ databases">
        <authorList>
            <person name="Weinstock G."/>
            <person name="Sodergren E."/>
            <person name="Clifton S."/>
            <person name="Fulton L."/>
            <person name="Fulton B."/>
            <person name="Courtney L."/>
            <person name="Fronick C."/>
            <person name="Harrison M."/>
            <person name="Strong C."/>
            <person name="Farmer C."/>
            <person name="Delahaunty K."/>
            <person name="Markovic C."/>
            <person name="Hall O."/>
            <person name="Minx P."/>
            <person name="Tomlinson C."/>
            <person name="Mitreva M."/>
            <person name="Nelson J."/>
            <person name="Hou S."/>
            <person name="Wollam A."/>
            <person name="Pepin K.H."/>
            <person name="Johnson M."/>
            <person name="Bhonagiri V."/>
            <person name="Nash W.E."/>
            <person name="Warren W."/>
            <person name="Chinwalla A."/>
            <person name="Mardis E.R."/>
            <person name="Wilson R.K."/>
        </authorList>
    </citation>
    <scope>NUCLEOTIDE SEQUENCE [LARGE SCALE GENOMIC DNA]</scope>
    <source>
        <strain evidence="2 3">L1-82</strain>
    </source>
</reference>
<dbReference type="AlphaFoldDB" id="C7GDE5"/>
<accession>C7GDE5</accession>
<proteinExistence type="predicted"/>
<dbReference type="Pfam" id="PF07238">
    <property type="entry name" value="PilZ"/>
    <property type="match status" value="1"/>
</dbReference>
<dbReference type="SUPFAM" id="SSF141371">
    <property type="entry name" value="PilZ domain-like"/>
    <property type="match status" value="1"/>
</dbReference>
<feature type="domain" description="PilZ" evidence="1">
    <location>
        <begin position="16"/>
        <end position="117"/>
    </location>
</feature>
<evidence type="ECO:0000259" key="1">
    <source>
        <dbReference type="Pfam" id="PF07238"/>
    </source>
</evidence>